<dbReference type="InterPro" id="IPR011335">
    <property type="entry name" value="Restrct_endonuc-II-like"/>
</dbReference>
<dbReference type="InterPro" id="IPR038590">
    <property type="entry name" value="YaeQ_sf"/>
</dbReference>
<dbReference type="SMART" id="SM01322">
    <property type="entry name" value="YaeQ"/>
    <property type="match status" value="1"/>
</dbReference>
<dbReference type="EMBL" id="CP098023">
    <property type="protein sequence ID" value="WKD50879.1"/>
    <property type="molecule type" value="Genomic_DNA"/>
</dbReference>
<dbReference type="RefSeq" id="WP_301417600.1">
    <property type="nucleotide sequence ID" value="NZ_CP098023.1"/>
</dbReference>
<evidence type="ECO:0000313" key="1">
    <source>
        <dbReference type="EMBL" id="WKD50879.1"/>
    </source>
</evidence>
<name>A0ABY9EGW1_9GAMM</name>
<dbReference type="SUPFAM" id="SSF52980">
    <property type="entry name" value="Restriction endonuclease-like"/>
    <property type="match status" value="1"/>
</dbReference>
<protein>
    <submittedName>
        <fullName evidence="1">YaeQ family protein</fullName>
    </submittedName>
</protein>
<gene>
    <name evidence="1" type="ORF">M8T91_05490</name>
</gene>
<dbReference type="InterPro" id="IPR009822">
    <property type="entry name" value="YaeQ"/>
</dbReference>
<keyword evidence="2" id="KW-1185">Reference proteome</keyword>
<organism evidence="1 2">
    <name type="scientific">Microbulbifer spongiae</name>
    <dbReference type="NCBI Taxonomy" id="2944933"/>
    <lineage>
        <taxon>Bacteria</taxon>
        <taxon>Pseudomonadati</taxon>
        <taxon>Pseudomonadota</taxon>
        <taxon>Gammaproteobacteria</taxon>
        <taxon>Cellvibrionales</taxon>
        <taxon>Microbulbiferaceae</taxon>
        <taxon>Microbulbifer</taxon>
    </lineage>
</organism>
<dbReference type="PANTHER" id="PTHR38784">
    <property type="entry name" value="SUCROSE PHOSPHORYLASE"/>
    <property type="match status" value="1"/>
</dbReference>
<dbReference type="Proteomes" id="UP001321520">
    <property type="component" value="Chromosome"/>
</dbReference>
<dbReference type="PANTHER" id="PTHR38784:SF1">
    <property type="entry name" value="SUCROSE PHOSPHORYLASE"/>
    <property type="match status" value="1"/>
</dbReference>
<accession>A0ABY9EGW1</accession>
<proteinExistence type="predicted"/>
<reference evidence="1 2" key="1">
    <citation type="submission" date="2022-05" db="EMBL/GenBank/DDBJ databases">
        <title>Microbulbifer sp. nov., isolated from sponge.</title>
        <authorList>
            <person name="Gao L."/>
        </authorList>
    </citation>
    <scope>NUCLEOTIDE SEQUENCE [LARGE SCALE GENOMIC DNA]</scope>
    <source>
        <strain evidence="1 2">MI-G</strain>
    </source>
</reference>
<sequence length="183" mass="20800">MALKATIFKTNVQIADLDRDYYARHQLTLARHPSETDVRMMVRLLAFVHNATASLTFTRGLSSVEDADLWQKSPSGDIDLWIEVGLPAAERLRKASNRAGRVLVYSFGGRAALVWWRKLGSQLAHFDKLEVFHLSAHSTAQLADMVERTMNFSITIQDGHFCFAARDHSVELSLEIWKQEQRS</sequence>
<dbReference type="PIRSF" id="PIRSF011484">
    <property type="entry name" value="YaeQ"/>
    <property type="match status" value="1"/>
</dbReference>
<dbReference type="Pfam" id="PF07152">
    <property type="entry name" value="YaeQ"/>
    <property type="match status" value="1"/>
</dbReference>
<dbReference type="Gene3D" id="3.10.640.10">
    <property type="entry name" value="Restriction endonuclease-like alpha-beta roll domain"/>
    <property type="match status" value="1"/>
</dbReference>
<evidence type="ECO:0000313" key="2">
    <source>
        <dbReference type="Proteomes" id="UP001321520"/>
    </source>
</evidence>